<evidence type="ECO:0000256" key="8">
    <source>
        <dbReference type="ARBA" id="ARBA00026192"/>
    </source>
</evidence>
<accession>A0ABR3GQL7</accession>
<evidence type="ECO:0000256" key="6">
    <source>
        <dbReference type="ARBA" id="ARBA00023122"/>
    </source>
</evidence>
<evidence type="ECO:0000256" key="5">
    <source>
        <dbReference type="ARBA" id="ARBA00022898"/>
    </source>
</evidence>
<dbReference type="InterPro" id="IPR000644">
    <property type="entry name" value="CBS_dom"/>
</dbReference>
<dbReference type="InterPro" id="IPR001216">
    <property type="entry name" value="P-phosphate_BS"/>
</dbReference>
<comment type="caution">
    <text evidence="13">The sequence shown here is derived from an EMBL/GenBank/DDBJ whole genome shotgun (WGS) entry which is preliminary data.</text>
</comment>
<dbReference type="CDD" id="cd01561">
    <property type="entry name" value="CBS_like"/>
    <property type="match status" value="1"/>
</dbReference>
<dbReference type="InterPro" id="IPR001926">
    <property type="entry name" value="TrpB-like_PALP"/>
</dbReference>
<comment type="catalytic activity">
    <reaction evidence="9 11">
        <text>L-homocysteine + L-serine = L,L-cystathionine + H2O</text>
        <dbReference type="Rhea" id="RHEA:10112"/>
        <dbReference type="ChEBI" id="CHEBI:15377"/>
        <dbReference type="ChEBI" id="CHEBI:33384"/>
        <dbReference type="ChEBI" id="CHEBI:58161"/>
        <dbReference type="ChEBI" id="CHEBI:58199"/>
        <dbReference type="EC" id="4.2.1.22"/>
    </reaction>
</comment>
<dbReference type="GO" id="GO:0004122">
    <property type="term" value="F:cystathionine beta-synthase activity"/>
    <property type="evidence" value="ECO:0007669"/>
    <property type="project" value="UniProtKB-EC"/>
</dbReference>
<evidence type="ECO:0000259" key="12">
    <source>
        <dbReference type="PROSITE" id="PS51371"/>
    </source>
</evidence>
<dbReference type="Pfam" id="PF00571">
    <property type="entry name" value="CBS"/>
    <property type="match status" value="1"/>
</dbReference>
<dbReference type="Pfam" id="PF00291">
    <property type="entry name" value="PALP"/>
    <property type="match status" value="1"/>
</dbReference>
<keyword evidence="5 11" id="KW-0663">Pyridoxal phosphate</keyword>
<keyword evidence="14" id="KW-1185">Reference proteome</keyword>
<dbReference type="Gene3D" id="3.10.580.10">
    <property type="entry name" value="CBS-domain"/>
    <property type="match status" value="1"/>
</dbReference>
<dbReference type="Proteomes" id="UP001447188">
    <property type="component" value="Unassembled WGS sequence"/>
</dbReference>
<evidence type="ECO:0000256" key="7">
    <source>
        <dbReference type="ARBA" id="ARBA00023239"/>
    </source>
</evidence>
<dbReference type="PROSITE" id="PS51371">
    <property type="entry name" value="CBS"/>
    <property type="match status" value="1"/>
</dbReference>
<sequence length="517" mass="55753">MTTPSILNDIIEHIGNTPLVRLNKVPQSLGIKATVYAKCEFFNAGGSVKDRIAKRMIEEAEREGRIKPGDVLIEPTSGNTGIGLALVAAVKGYRTIITLPEKMSAEKVAVLRALGAEIVRTPTEAASDSPESHISVAKRLEKEIPNSCILDQYGNVNNPLAHELGTAQEIWKQTGGVVDVVVAGAGTGGTITGIARGLRKHNPAIHIVAADPVGSILAVPASLNDSHEGYKVEGIGYDFVPDVLDQTTVNTWIKTTDRDSFLYARRLIREEGLLCGGSSGSAFSALVHTLKAHPELDQEGKVIVVILPDSVRNYLSKFVDDTWMENNGFVATSEVAERRETKQWQGATIKDLKLRPVVTVSDSALAEAAIEIMSEKSFDQLPVLSGSGRLVGLVTLGNLLSHISRGWATAQTPVRELMFDFTKIKEIVADPNEIGALKPKRVAGGEKEAHSKRRFDEITLDTPLSALSRFFEHNSAGVVTEKREDGGLGVKHVVTKVDLLAYLVRVGKKETVVVVAA</sequence>
<evidence type="ECO:0000313" key="13">
    <source>
        <dbReference type="EMBL" id="KAL0638218.1"/>
    </source>
</evidence>
<feature type="domain" description="CBS" evidence="12">
    <location>
        <begin position="353"/>
        <end position="409"/>
    </location>
</feature>
<gene>
    <name evidence="13" type="primary">CYS4</name>
    <name evidence="13" type="ORF">Q9L58_002835</name>
</gene>
<comment type="similarity">
    <text evidence="3 11">Belongs to the cysteine synthase/cystathionine beta-synthase family.</text>
</comment>
<organism evidence="13 14">
    <name type="scientific">Discina gigas</name>
    <dbReference type="NCBI Taxonomy" id="1032678"/>
    <lineage>
        <taxon>Eukaryota</taxon>
        <taxon>Fungi</taxon>
        <taxon>Dikarya</taxon>
        <taxon>Ascomycota</taxon>
        <taxon>Pezizomycotina</taxon>
        <taxon>Pezizomycetes</taxon>
        <taxon>Pezizales</taxon>
        <taxon>Discinaceae</taxon>
        <taxon>Discina</taxon>
    </lineage>
</organism>
<dbReference type="SUPFAM" id="SSF53686">
    <property type="entry name" value="Tryptophan synthase beta subunit-like PLP-dependent enzymes"/>
    <property type="match status" value="1"/>
</dbReference>
<keyword evidence="6 10" id="KW-0129">CBS domain</keyword>
<dbReference type="InterPro" id="IPR050214">
    <property type="entry name" value="Cys_Synth/Cystath_Beta-Synth"/>
</dbReference>
<evidence type="ECO:0000256" key="11">
    <source>
        <dbReference type="RuleBase" id="RU361204"/>
    </source>
</evidence>
<evidence type="ECO:0000256" key="2">
    <source>
        <dbReference type="ARBA" id="ARBA00005003"/>
    </source>
</evidence>
<dbReference type="NCBIfam" id="TIGR01137">
    <property type="entry name" value="cysta_beta"/>
    <property type="match status" value="1"/>
</dbReference>
<dbReference type="PANTHER" id="PTHR10314">
    <property type="entry name" value="CYSTATHIONINE BETA-SYNTHASE"/>
    <property type="match status" value="1"/>
</dbReference>
<proteinExistence type="inferred from homology"/>
<name>A0ABR3GQL7_9PEZI</name>
<reference evidence="13 14" key="1">
    <citation type="submission" date="2024-02" db="EMBL/GenBank/DDBJ databases">
        <title>Discinaceae phylogenomics.</title>
        <authorList>
            <person name="Dirks A.C."/>
            <person name="James T.Y."/>
        </authorList>
    </citation>
    <scope>NUCLEOTIDE SEQUENCE [LARGE SCALE GENOMIC DNA]</scope>
    <source>
        <strain evidence="13 14">ACD0624</strain>
    </source>
</reference>
<comment type="cofactor">
    <cofactor evidence="1 11">
        <name>pyridoxal 5'-phosphate</name>
        <dbReference type="ChEBI" id="CHEBI:597326"/>
    </cofactor>
</comment>
<evidence type="ECO:0000313" key="14">
    <source>
        <dbReference type="Proteomes" id="UP001447188"/>
    </source>
</evidence>
<evidence type="ECO:0000256" key="3">
    <source>
        <dbReference type="ARBA" id="ARBA00007103"/>
    </source>
</evidence>
<dbReference type="SUPFAM" id="SSF54631">
    <property type="entry name" value="CBS-domain pair"/>
    <property type="match status" value="1"/>
</dbReference>
<keyword evidence="11" id="KW-0198">Cysteine biosynthesis</keyword>
<evidence type="ECO:0000256" key="9">
    <source>
        <dbReference type="ARBA" id="ARBA00047490"/>
    </source>
</evidence>
<dbReference type="SMART" id="SM00116">
    <property type="entry name" value="CBS"/>
    <property type="match status" value="1"/>
</dbReference>
<dbReference type="Gene3D" id="3.40.50.1100">
    <property type="match status" value="2"/>
</dbReference>
<dbReference type="InterPro" id="IPR046342">
    <property type="entry name" value="CBS_dom_sf"/>
</dbReference>
<dbReference type="InterPro" id="IPR036052">
    <property type="entry name" value="TrpB-like_PALP_sf"/>
</dbReference>
<keyword evidence="11" id="KW-0028">Amino-acid biosynthesis</keyword>
<dbReference type="InterPro" id="IPR046353">
    <property type="entry name" value="CBS_C"/>
</dbReference>
<keyword evidence="7 11" id="KW-0456">Lyase</keyword>
<evidence type="ECO:0000256" key="10">
    <source>
        <dbReference type="PROSITE-ProRule" id="PRU00703"/>
    </source>
</evidence>
<protein>
    <recommendedName>
        <fullName evidence="8 11">Cystathionine beta-synthase</fullName>
        <ecNumber evidence="4 11">4.2.1.22</ecNumber>
    </recommendedName>
</protein>
<comment type="pathway">
    <text evidence="2">Amino-acid biosynthesis; L-cysteine biosynthesis; L-cysteine from L-homocysteine and L-serine: step 1/2.</text>
</comment>
<dbReference type="EMBL" id="JBBBZM010000025">
    <property type="protein sequence ID" value="KAL0638218.1"/>
    <property type="molecule type" value="Genomic_DNA"/>
</dbReference>
<evidence type="ECO:0000256" key="4">
    <source>
        <dbReference type="ARBA" id="ARBA00012041"/>
    </source>
</evidence>
<dbReference type="PROSITE" id="PS00901">
    <property type="entry name" value="CYS_SYNTHASE"/>
    <property type="match status" value="1"/>
</dbReference>
<dbReference type="InterPro" id="IPR005857">
    <property type="entry name" value="Cysta_beta_synth"/>
</dbReference>
<evidence type="ECO:0000256" key="1">
    <source>
        <dbReference type="ARBA" id="ARBA00001933"/>
    </source>
</evidence>
<dbReference type="CDD" id="cd04608">
    <property type="entry name" value="CBS_pair_CBS"/>
    <property type="match status" value="1"/>
</dbReference>
<dbReference type="EC" id="4.2.1.22" evidence="4 11"/>